<dbReference type="RefSeq" id="WP_223920602.1">
    <property type="nucleotide sequence ID" value="NZ_BPNL01000097.1"/>
</dbReference>
<protein>
    <submittedName>
        <fullName evidence="2">Uncharacterized protein</fullName>
    </submittedName>
</protein>
<feature type="compositionally biased region" description="Polar residues" evidence="1">
    <location>
        <begin position="37"/>
        <end position="48"/>
    </location>
</feature>
<comment type="caution">
    <text evidence="2">The sequence shown here is derived from an EMBL/GenBank/DDBJ whole genome shotgun (WGS) entry which is preliminary data.</text>
</comment>
<dbReference type="Proteomes" id="UP000887009">
    <property type="component" value="Unassembled WGS sequence"/>
</dbReference>
<name>A0AAI9PCA2_AERCA</name>
<reference evidence="2" key="1">
    <citation type="submission" date="2021-07" db="EMBL/GenBank/DDBJ databases">
        <title>Draft genome sequence of carbapenem-resistant Aeromonas spp. in Japan.</title>
        <authorList>
            <person name="Maehana S."/>
            <person name="Suzuki M."/>
            <person name="Kitasato H."/>
        </authorList>
    </citation>
    <scope>NUCLEOTIDE SEQUENCE</scope>
    <source>
        <strain evidence="2">KAM348</strain>
    </source>
</reference>
<dbReference type="EMBL" id="BPNL01000097">
    <property type="protein sequence ID" value="GJA56804.1"/>
    <property type="molecule type" value="Genomic_DNA"/>
</dbReference>
<evidence type="ECO:0000313" key="3">
    <source>
        <dbReference type="Proteomes" id="UP000887009"/>
    </source>
</evidence>
<accession>A0AAI9PCA2</accession>
<proteinExistence type="predicted"/>
<dbReference type="AlphaFoldDB" id="A0AAI9PCA2"/>
<gene>
    <name evidence="2" type="ORF">KAM348_42270</name>
</gene>
<evidence type="ECO:0000256" key="1">
    <source>
        <dbReference type="SAM" id="MobiDB-lite"/>
    </source>
</evidence>
<sequence>MKSVDERFKSIHPHYFRHNWNQWFSEIIDKNNDLSKDPNSNRNFISSSEEAKSRMYQMGHTSESSAKPYVERHIRNKTNKLVLEEQEELQRLIIESQKNRGYE</sequence>
<organism evidence="2 3">
    <name type="scientific">Aeromonas caviae</name>
    <name type="common">Aeromonas punctata</name>
    <dbReference type="NCBI Taxonomy" id="648"/>
    <lineage>
        <taxon>Bacteria</taxon>
        <taxon>Pseudomonadati</taxon>
        <taxon>Pseudomonadota</taxon>
        <taxon>Gammaproteobacteria</taxon>
        <taxon>Aeromonadales</taxon>
        <taxon>Aeromonadaceae</taxon>
        <taxon>Aeromonas</taxon>
    </lineage>
</organism>
<evidence type="ECO:0000313" key="2">
    <source>
        <dbReference type="EMBL" id="GJA56804.1"/>
    </source>
</evidence>
<feature type="region of interest" description="Disordered" evidence="1">
    <location>
        <begin position="35"/>
        <end position="71"/>
    </location>
</feature>